<evidence type="ECO:0000256" key="2">
    <source>
        <dbReference type="ARBA" id="ARBA00023125"/>
    </source>
</evidence>
<dbReference type="CDD" id="cd07377">
    <property type="entry name" value="WHTH_GntR"/>
    <property type="match status" value="1"/>
</dbReference>
<dbReference type="InterPro" id="IPR008920">
    <property type="entry name" value="TF_FadR/GntR_C"/>
</dbReference>
<dbReference type="PANTHER" id="PTHR43537:SF5">
    <property type="entry name" value="UXU OPERON TRANSCRIPTIONAL REGULATOR"/>
    <property type="match status" value="1"/>
</dbReference>
<accession>A0A4Q7N6J6</accession>
<name>A0A4Q7N6J6_9BURK</name>
<organism evidence="5 6">
    <name type="scientific">Pigmentiphaga kullae</name>
    <dbReference type="NCBI Taxonomy" id="151784"/>
    <lineage>
        <taxon>Bacteria</taxon>
        <taxon>Pseudomonadati</taxon>
        <taxon>Pseudomonadota</taxon>
        <taxon>Betaproteobacteria</taxon>
        <taxon>Burkholderiales</taxon>
        <taxon>Alcaligenaceae</taxon>
        <taxon>Pigmentiphaga</taxon>
    </lineage>
</organism>
<reference evidence="5 6" key="1">
    <citation type="submission" date="2019-02" db="EMBL/GenBank/DDBJ databases">
        <title>Genomic Encyclopedia of Type Strains, Phase IV (KMG-IV): sequencing the most valuable type-strain genomes for metagenomic binning, comparative biology and taxonomic classification.</title>
        <authorList>
            <person name="Goeker M."/>
        </authorList>
    </citation>
    <scope>NUCLEOTIDE SEQUENCE [LARGE SCALE GENOMIC DNA]</scope>
    <source>
        <strain evidence="5 6">K24</strain>
    </source>
</reference>
<keyword evidence="2 5" id="KW-0238">DNA-binding</keyword>
<evidence type="ECO:0000256" key="1">
    <source>
        <dbReference type="ARBA" id="ARBA00023015"/>
    </source>
</evidence>
<gene>
    <name evidence="5" type="ORF">EV675_5702</name>
</gene>
<dbReference type="SUPFAM" id="SSF46785">
    <property type="entry name" value="Winged helix' DNA-binding domain"/>
    <property type="match status" value="1"/>
</dbReference>
<dbReference type="SMART" id="SM00895">
    <property type="entry name" value="FCD"/>
    <property type="match status" value="1"/>
</dbReference>
<dbReference type="EMBL" id="SGXC01000004">
    <property type="protein sequence ID" value="RZS76979.1"/>
    <property type="molecule type" value="Genomic_DNA"/>
</dbReference>
<dbReference type="Gene3D" id="1.10.10.10">
    <property type="entry name" value="Winged helix-like DNA-binding domain superfamily/Winged helix DNA-binding domain"/>
    <property type="match status" value="1"/>
</dbReference>
<keyword evidence="3" id="KW-0804">Transcription</keyword>
<sequence>MASKPLSSPPSWAAVPNATLSGGIVAQIRAAVLNREIVAGQFLGSEAALSEQFGVSRMAARDALRTLEGLGIVEIRMGARGGVWVAQGNPDRLADALAIHLKLIGITSGEVFDAQMAIEEMAARLAAERRDEADLEHLRAVLAELSSLKSELDRFADASMRFHEAIVRASHSRILLAQFHALSFVLEPVLRPNLTSASAVRIVRHHKLLLEAIESGDGAQAARLMQERLAYQRARTLSQETDPASRAD</sequence>
<dbReference type="Pfam" id="PF00392">
    <property type="entry name" value="GntR"/>
    <property type="match status" value="1"/>
</dbReference>
<evidence type="ECO:0000256" key="3">
    <source>
        <dbReference type="ARBA" id="ARBA00023163"/>
    </source>
</evidence>
<dbReference type="InterPro" id="IPR036388">
    <property type="entry name" value="WH-like_DNA-bd_sf"/>
</dbReference>
<dbReference type="InterPro" id="IPR000524">
    <property type="entry name" value="Tscrpt_reg_HTH_GntR"/>
</dbReference>
<dbReference type="PRINTS" id="PR00035">
    <property type="entry name" value="HTHGNTR"/>
</dbReference>
<dbReference type="GO" id="GO:0003700">
    <property type="term" value="F:DNA-binding transcription factor activity"/>
    <property type="evidence" value="ECO:0007669"/>
    <property type="project" value="InterPro"/>
</dbReference>
<dbReference type="Proteomes" id="UP000292445">
    <property type="component" value="Unassembled WGS sequence"/>
</dbReference>
<keyword evidence="1" id="KW-0805">Transcription regulation</keyword>
<dbReference type="SMART" id="SM00345">
    <property type="entry name" value="HTH_GNTR"/>
    <property type="match status" value="1"/>
</dbReference>
<comment type="caution">
    <text evidence="5">The sequence shown here is derived from an EMBL/GenBank/DDBJ whole genome shotgun (WGS) entry which is preliminary data.</text>
</comment>
<evidence type="ECO:0000313" key="5">
    <source>
        <dbReference type="EMBL" id="RZS76979.1"/>
    </source>
</evidence>
<dbReference type="PANTHER" id="PTHR43537">
    <property type="entry name" value="TRANSCRIPTIONAL REGULATOR, GNTR FAMILY"/>
    <property type="match status" value="1"/>
</dbReference>
<dbReference type="GO" id="GO:0003677">
    <property type="term" value="F:DNA binding"/>
    <property type="evidence" value="ECO:0007669"/>
    <property type="project" value="UniProtKB-KW"/>
</dbReference>
<dbReference type="SUPFAM" id="SSF48008">
    <property type="entry name" value="GntR ligand-binding domain-like"/>
    <property type="match status" value="1"/>
</dbReference>
<dbReference type="Gene3D" id="1.20.120.530">
    <property type="entry name" value="GntR ligand-binding domain-like"/>
    <property type="match status" value="1"/>
</dbReference>
<proteinExistence type="predicted"/>
<dbReference type="Pfam" id="PF07729">
    <property type="entry name" value="FCD"/>
    <property type="match status" value="1"/>
</dbReference>
<dbReference type="InterPro" id="IPR011711">
    <property type="entry name" value="GntR_C"/>
</dbReference>
<protein>
    <submittedName>
        <fullName evidence="5">DNA-binding FadR family transcriptional regulator</fullName>
    </submittedName>
</protein>
<dbReference type="PROSITE" id="PS50949">
    <property type="entry name" value="HTH_GNTR"/>
    <property type="match status" value="1"/>
</dbReference>
<evidence type="ECO:0000313" key="6">
    <source>
        <dbReference type="Proteomes" id="UP000292445"/>
    </source>
</evidence>
<feature type="domain" description="HTH gntR-type" evidence="4">
    <location>
        <begin position="18"/>
        <end position="88"/>
    </location>
</feature>
<dbReference type="OrthoDB" id="5296437at2"/>
<dbReference type="InterPro" id="IPR036390">
    <property type="entry name" value="WH_DNA-bd_sf"/>
</dbReference>
<evidence type="ECO:0000259" key="4">
    <source>
        <dbReference type="PROSITE" id="PS50949"/>
    </source>
</evidence>
<dbReference type="AlphaFoldDB" id="A0A4Q7N6J6"/>
<dbReference type="RefSeq" id="WP_130362045.1">
    <property type="nucleotide sequence ID" value="NZ_SGXC01000004.1"/>
</dbReference>
<keyword evidence="6" id="KW-1185">Reference proteome</keyword>